<sequence>MANTIARTAMLSELAARILNPAAFAGETLLLCLGGSSCGVAGITYIGGCEPERI</sequence>
<reference evidence="1" key="2">
    <citation type="journal article" date="2015" name="Data Brief">
        <title>Shoot transcriptome of the giant reed, Arundo donax.</title>
        <authorList>
            <person name="Barrero R.A."/>
            <person name="Guerrero F.D."/>
            <person name="Moolhuijzen P."/>
            <person name="Goolsby J.A."/>
            <person name="Tidwell J."/>
            <person name="Bellgard S.E."/>
            <person name="Bellgard M.I."/>
        </authorList>
    </citation>
    <scope>NUCLEOTIDE SEQUENCE</scope>
    <source>
        <tissue evidence="1">Shoot tissue taken approximately 20 cm above the soil surface</tissue>
    </source>
</reference>
<reference evidence="1" key="1">
    <citation type="submission" date="2014-09" db="EMBL/GenBank/DDBJ databases">
        <authorList>
            <person name="Magalhaes I.L.F."/>
            <person name="Oliveira U."/>
            <person name="Santos F.R."/>
            <person name="Vidigal T.H.D.A."/>
            <person name="Brescovit A.D."/>
            <person name="Santos A.J."/>
        </authorList>
    </citation>
    <scope>NUCLEOTIDE SEQUENCE</scope>
    <source>
        <tissue evidence="1">Shoot tissue taken approximately 20 cm above the soil surface</tissue>
    </source>
</reference>
<proteinExistence type="predicted"/>
<dbReference type="AlphaFoldDB" id="A0A0A8ZQS9"/>
<name>A0A0A8ZQS9_ARUDO</name>
<protein>
    <submittedName>
        <fullName evidence="1">Uncharacterized protein</fullName>
    </submittedName>
</protein>
<organism evidence="1">
    <name type="scientific">Arundo donax</name>
    <name type="common">Giant reed</name>
    <name type="synonym">Donax arundinaceus</name>
    <dbReference type="NCBI Taxonomy" id="35708"/>
    <lineage>
        <taxon>Eukaryota</taxon>
        <taxon>Viridiplantae</taxon>
        <taxon>Streptophyta</taxon>
        <taxon>Embryophyta</taxon>
        <taxon>Tracheophyta</taxon>
        <taxon>Spermatophyta</taxon>
        <taxon>Magnoliopsida</taxon>
        <taxon>Liliopsida</taxon>
        <taxon>Poales</taxon>
        <taxon>Poaceae</taxon>
        <taxon>PACMAD clade</taxon>
        <taxon>Arundinoideae</taxon>
        <taxon>Arundineae</taxon>
        <taxon>Arundo</taxon>
    </lineage>
</organism>
<evidence type="ECO:0000313" key="1">
    <source>
        <dbReference type="EMBL" id="JAD39090.1"/>
    </source>
</evidence>
<dbReference type="EMBL" id="GBRH01258805">
    <property type="protein sequence ID" value="JAD39090.1"/>
    <property type="molecule type" value="Transcribed_RNA"/>
</dbReference>
<accession>A0A0A8ZQS9</accession>